<evidence type="ECO:0000313" key="4">
    <source>
        <dbReference type="Proteomes" id="UP000178379"/>
    </source>
</evidence>
<dbReference type="AlphaFoldDB" id="A0A1F6T7Y6"/>
<dbReference type="InterPro" id="IPR051471">
    <property type="entry name" value="Bacterial_PTS_sugar_comp"/>
</dbReference>
<evidence type="ECO:0000313" key="3">
    <source>
        <dbReference type="EMBL" id="OGI41242.1"/>
    </source>
</evidence>
<dbReference type="GO" id="GO:0009401">
    <property type="term" value="P:phosphoenolpyruvate-dependent sugar phosphotransferase system"/>
    <property type="evidence" value="ECO:0007669"/>
    <property type="project" value="InterPro"/>
</dbReference>
<dbReference type="GO" id="GO:0016740">
    <property type="term" value="F:transferase activity"/>
    <property type="evidence" value="ECO:0007669"/>
    <property type="project" value="UniProtKB-KW"/>
</dbReference>
<proteinExistence type="predicted"/>
<reference evidence="3 4" key="1">
    <citation type="journal article" date="2016" name="Nat. Commun.">
        <title>Thousands of microbial genomes shed light on interconnected biogeochemical processes in an aquifer system.</title>
        <authorList>
            <person name="Anantharaman K."/>
            <person name="Brown C.T."/>
            <person name="Hug L.A."/>
            <person name="Sharon I."/>
            <person name="Castelle C.J."/>
            <person name="Probst A.J."/>
            <person name="Thomas B.C."/>
            <person name="Singh A."/>
            <person name="Wilkins M.J."/>
            <person name="Karaoz U."/>
            <person name="Brodie E.L."/>
            <person name="Williams K.H."/>
            <person name="Hubbard S.S."/>
            <person name="Banfield J.F."/>
        </authorList>
    </citation>
    <scope>NUCLEOTIDE SEQUENCE [LARGE SCALE GENOMIC DNA]</scope>
</reference>
<evidence type="ECO:0000259" key="2">
    <source>
        <dbReference type="PROSITE" id="PS51096"/>
    </source>
</evidence>
<organism evidence="3 4">
    <name type="scientific">Candidatus Muproteobacteria bacterium RBG_16_62_13</name>
    <dbReference type="NCBI Taxonomy" id="1817756"/>
    <lineage>
        <taxon>Bacteria</taxon>
        <taxon>Pseudomonadati</taxon>
        <taxon>Pseudomonadota</taxon>
        <taxon>Candidatus Muproteobacteria</taxon>
    </lineage>
</organism>
<dbReference type="STRING" id="1817756.A2140_06230"/>
<dbReference type="PANTHER" id="PTHR33799:SF1">
    <property type="entry name" value="PTS SYSTEM MANNOSE-SPECIFIC EIIAB COMPONENT-RELATED"/>
    <property type="match status" value="1"/>
</dbReference>
<dbReference type="GO" id="GO:0016020">
    <property type="term" value="C:membrane"/>
    <property type="evidence" value="ECO:0007669"/>
    <property type="project" value="InterPro"/>
</dbReference>
<protein>
    <recommendedName>
        <fullName evidence="2">PTS EIIA type-4 domain-containing protein</fullName>
    </recommendedName>
</protein>
<accession>A0A1F6T7Y6</accession>
<gene>
    <name evidence="3" type="ORF">A2140_06230</name>
</gene>
<dbReference type="Pfam" id="PF03610">
    <property type="entry name" value="EIIA-man"/>
    <property type="match status" value="1"/>
</dbReference>
<keyword evidence="1" id="KW-0808">Transferase</keyword>
<dbReference type="PANTHER" id="PTHR33799">
    <property type="entry name" value="PTS PERMEASE-RELATED-RELATED"/>
    <property type="match status" value="1"/>
</dbReference>
<dbReference type="EMBL" id="MFSQ01000026">
    <property type="protein sequence ID" value="OGI41242.1"/>
    <property type="molecule type" value="Genomic_DNA"/>
</dbReference>
<dbReference type="SUPFAM" id="SSF53062">
    <property type="entry name" value="PTS system fructose IIA component-like"/>
    <property type="match status" value="1"/>
</dbReference>
<name>A0A1F6T7Y6_9PROT</name>
<sequence>MIGLLLLTHRDVARGLLGAIEHTFGRTPPALAVFEADYGQSTEAMGRALAGAVARLDDGDGVLILTDLYGCTHANQALPLLRRGHIEMVSGVNLPMLLKILGHRQEPLDEVMDHALSGGCGGIVFAGAPAGNKEAKA</sequence>
<dbReference type="Gene3D" id="3.40.50.510">
    <property type="entry name" value="Phosphotransferase system, mannose-type IIA component"/>
    <property type="match status" value="1"/>
</dbReference>
<dbReference type="Proteomes" id="UP000178379">
    <property type="component" value="Unassembled WGS sequence"/>
</dbReference>
<comment type="caution">
    <text evidence="3">The sequence shown here is derived from an EMBL/GenBank/DDBJ whole genome shotgun (WGS) entry which is preliminary data.</text>
</comment>
<evidence type="ECO:0000256" key="1">
    <source>
        <dbReference type="ARBA" id="ARBA00022679"/>
    </source>
</evidence>
<feature type="domain" description="PTS EIIA type-4" evidence="2">
    <location>
        <begin position="1"/>
        <end position="123"/>
    </location>
</feature>
<dbReference type="PROSITE" id="PS51096">
    <property type="entry name" value="PTS_EIIA_TYPE_4"/>
    <property type="match status" value="1"/>
</dbReference>
<dbReference type="InterPro" id="IPR036662">
    <property type="entry name" value="PTS_EIIA_man-typ_sf"/>
</dbReference>
<dbReference type="InterPro" id="IPR004701">
    <property type="entry name" value="PTS_EIIA_man-typ"/>
</dbReference>